<dbReference type="AlphaFoldDB" id="A0AAV4GHR4"/>
<organism evidence="2 3">
    <name type="scientific">Elysia marginata</name>
    <dbReference type="NCBI Taxonomy" id="1093978"/>
    <lineage>
        <taxon>Eukaryota</taxon>
        <taxon>Metazoa</taxon>
        <taxon>Spiralia</taxon>
        <taxon>Lophotrochozoa</taxon>
        <taxon>Mollusca</taxon>
        <taxon>Gastropoda</taxon>
        <taxon>Heterobranchia</taxon>
        <taxon>Euthyneura</taxon>
        <taxon>Panpulmonata</taxon>
        <taxon>Sacoglossa</taxon>
        <taxon>Placobranchoidea</taxon>
        <taxon>Plakobranchidae</taxon>
        <taxon>Elysia</taxon>
    </lineage>
</organism>
<dbReference type="Proteomes" id="UP000762676">
    <property type="component" value="Unassembled WGS sequence"/>
</dbReference>
<feature type="domain" description="Integrase catalytic" evidence="1">
    <location>
        <begin position="1"/>
        <end position="125"/>
    </location>
</feature>
<dbReference type="GO" id="GO:0003676">
    <property type="term" value="F:nucleic acid binding"/>
    <property type="evidence" value="ECO:0007669"/>
    <property type="project" value="InterPro"/>
</dbReference>
<sequence length="208" mass="23011">MSTTECAKALVRHWISRFGVPLDITSDRGSQFTSSLWNEIAHQLGVQLHRTMAYHPQSSGLVERFHRTLKGTLKERLQGPDWADELSWVLLGLITAHKEDLGSSAAELVCGVPLSVPGKFFDPTSKPIHMCAPNNPFYTSVKNLSPSPTSRNGLPSPTAVSQSLCDARFVFIRHDGHRGPLRRPYDGPFRVIFHATRLSASSLAVAKR</sequence>
<accession>A0AAV4GHR4</accession>
<dbReference type="SUPFAM" id="SSF53098">
    <property type="entry name" value="Ribonuclease H-like"/>
    <property type="match status" value="1"/>
</dbReference>
<comment type="caution">
    <text evidence="2">The sequence shown here is derived from an EMBL/GenBank/DDBJ whole genome shotgun (WGS) entry which is preliminary data.</text>
</comment>
<dbReference type="InterPro" id="IPR001584">
    <property type="entry name" value="Integrase_cat-core"/>
</dbReference>
<name>A0AAV4GHR4_9GAST</name>
<dbReference type="PANTHER" id="PTHR38681">
    <property type="entry name" value="RETROVIRUS-RELATED POL POLYPROTEIN FROM TRANSPOSON 412-LIKE PROTEIN-RELATED"/>
    <property type="match status" value="1"/>
</dbReference>
<dbReference type="InterPro" id="IPR036397">
    <property type="entry name" value="RNaseH_sf"/>
</dbReference>
<dbReference type="PANTHER" id="PTHR38681:SF1">
    <property type="entry name" value="RETROVIRUS-RELATED POL POLYPROTEIN FROM TRANSPOSON 412-LIKE PROTEIN"/>
    <property type="match status" value="1"/>
</dbReference>
<dbReference type="PROSITE" id="PS50994">
    <property type="entry name" value="INTEGRASE"/>
    <property type="match status" value="1"/>
</dbReference>
<keyword evidence="3" id="KW-1185">Reference proteome</keyword>
<proteinExistence type="predicted"/>
<protein>
    <submittedName>
        <fullName evidence="2">Pol polyprotein</fullName>
    </submittedName>
</protein>
<dbReference type="InterPro" id="IPR012337">
    <property type="entry name" value="RNaseH-like_sf"/>
</dbReference>
<dbReference type="EMBL" id="BMAT01004972">
    <property type="protein sequence ID" value="GFR84977.1"/>
    <property type="molecule type" value="Genomic_DNA"/>
</dbReference>
<evidence type="ECO:0000313" key="3">
    <source>
        <dbReference type="Proteomes" id="UP000762676"/>
    </source>
</evidence>
<evidence type="ECO:0000313" key="2">
    <source>
        <dbReference type="EMBL" id="GFR84977.1"/>
    </source>
</evidence>
<dbReference type="Gene3D" id="3.30.420.10">
    <property type="entry name" value="Ribonuclease H-like superfamily/Ribonuclease H"/>
    <property type="match status" value="1"/>
</dbReference>
<gene>
    <name evidence="2" type="ORF">ElyMa_002431100</name>
</gene>
<dbReference type="GO" id="GO:0015074">
    <property type="term" value="P:DNA integration"/>
    <property type="evidence" value="ECO:0007669"/>
    <property type="project" value="InterPro"/>
</dbReference>
<reference evidence="2 3" key="1">
    <citation type="journal article" date="2021" name="Elife">
        <title>Chloroplast acquisition without the gene transfer in kleptoplastic sea slugs, Plakobranchus ocellatus.</title>
        <authorList>
            <person name="Maeda T."/>
            <person name="Takahashi S."/>
            <person name="Yoshida T."/>
            <person name="Shimamura S."/>
            <person name="Takaki Y."/>
            <person name="Nagai Y."/>
            <person name="Toyoda A."/>
            <person name="Suzuki Y."/>
            <person name="Arimoto A."/>
            <person name="Ishii H."/>
            <person name="Satoh N."/>
            <person name="Nishiyama T."/>
            <person name="Hasebe M."/>
            <person name="Maruyama T."/>
            <person name="Minagawa J."/>
            <person name="Obokata J."/>
            <person name="Shigenobu S."/>
        </authorList>
    </citation>
    <scope>NUCLEOTIDE SEQUENCE [LARGE SCALE GENOMIC DNA]</scope>
</reference>
<evidence type="ECO:0000259" key="1">
    <source>
        <dbReference type="PROSITE" id="PS50994"/>
    </source>
</evidence>